<reference evidence="1 2" key="1">
    <citation type="submission" date="2018-03" db="EMBL/GenBank/DDBJ databases">
        <title>Whole genome sequencing of Histamine producing bacteria.</title>
        <authorList>
            <person name="Butler K."/>
        </authorList>
    </citation>
    <scope>NUCLEOTIDE SEQUENCE [LARGE SCALE GENOMIC DNA]</scope>
    <source>
        <strain evidence="1 2">ATCC 19614</strain>
    </source>
</reference>
<organism evidence="1 2">
    <name type="scientific">Photobacterium indicum</name>
    <dbReference type="NCBI Taxonomy" id="81447"/>
    <lineage>
        <taxon>Bacteria</taxon>
        <taxon>Pseudomonadati</taxon>
        <taxon>Pseudomonadota</taxon>
        <taxon>Gammaproteobacteria</taxon>
        <taxon>Vibrionales</taxon>
        <taxon>Vibrionaceae</taxon>
        <taxon>Photobacterium</taxon>
    </lineage>
</organism>
<evidence type="ECO:0000313" key="1">
    <source>
        <dbReference type="EMBL" id="PSV42280.1"/>
    </source>
</evidence>
<name>A0A2T3L1I3_9GAMM</name>
<dbReference type="Proteomes" id="UP000241803">
    <property type="component" value="Unassembled WGS sequence"/>
</dbReference>
<evidence type="ECO:0008006" key="3">
    <source>
        <dbReference type="Google" id="ProtNLM"/>
    </source>
</evidence>
<sequence length="138" mass="15757">MGMNMIFARNATPTLTMLILTFVVITTPAWASQCNLTWHNVVILQDGALTLDDGQRLFKVKQNGQLYFGAHKVQLNTAQQQALVKYHQTLTKDLPYQLSHSQLIDDELCQRVVKRQIQETEIQSLIPALKTWKSVTVY</sequence>
<accession>A0A2T3L1I3</accession>
<comment type="caution">
    <text evidence="1">The sequence shown here is derived from an EMBL/GenBank/DDBJ whole genome shotgun (WGS) entry which is preliminary data.</text>
</comment>
<keyword evidence="2" id="KW-1185">Reference proteome</keyword>
<protein>
    <recommendedName>
        <fullName evidence="3">DUF2884 domain-containing protein</fullName>
    </recommendedName>
</protein>
<gene>
    <name evidence="1" type="ORF">C9J47_26105</name>
</gene>
<proteinExistence type="predicted"/>
<dbReference type="EMBL" id="PYOC01000019">
    <property type="protein sequence ID" value="PSV42280.1"/>
    <property type="molecule type" value="Genomic_DNA"/>
</dbReference>
<dbReference type="AlphaFoldDB" id="A0A2T3L1I3"/>
<evidence type="ECO:0000313" key="2">
    <source>
        <dbReference type="Proteomes" id="UP000241803"/>
    </source>
</evidence>